<dbReference type="HOGENOM" id="CLU_554437_0_0_1"/>
<dbReference type="AlphaFoldDB" id="A0A0C3S5F5"/>
<gene>
    <name evidence="2" type="ORF">PHLGIDRAFT_139211</name>
</gene>
<evidence type="ECO:0000256" key="1">
    <source>
        <dbReference type="SAM" id="MobiDB-lite"/>
    </source>
</evidence>
<feature type="compositionally biased region" description="Basic residues" evidence="1">
    <location>
        <begin position="101"/>
        <end position="111"/>
    </location>
</feature>
<feature type="compositionally biased region" description="Basic residues" evidence="1">
    <location>
        <begin position="191"/>
        <end position="208"/>
    </location>
</feature>
<feature type="compositionally biased region" description="Basic residues" evidence="1">
    <location>
        <begin position="396"/>
        <end position="424"/>
    </location>
</feature>
<reference evidence="2 3" key="1">
    <citation type="journal article" date="2014" name="PLoS Genet.">
        <title>Analysis of the Phlebiopsis gigantea genome, transcriptome and secretome provides insight into its pioneer colonization strategies of wood.</title>
        <authorList>
            <person name="Hori C."/>
            <person name="Ishida T."/>
            <person name="Igarashi K."/>
            <person name="Samejima M."/>
            <person name="Suzuki H."/>
            <person name="Master E."/>
            <person name="Ferreira P."/>
            <person name="Ruiz-Duenas F.J."/>
            <person name="Held B."/>
            <person name="Canessa P."/>
            <person name="Larrondo L.F."/>
            <person name="Schmoll M."/>
            <person name="Druzhinina I.S."/>
            <person name="Kubicek C.P."/>
            <person name="Gaskell J.A."/>
            <person name="Kersten P."/>
            <person name="St John F."/>
            <person name="Glasner J."/>
            <person name="Sabat G."/>
            <person name="Splinter BonDurant S."/>
            <person name="Syed K."/>
            <person name="Yadav J."/>
            <person name="Mgbeahuruike A.C."/>
            <person name="Kovalchuk A."/>
            <person name="Asiegbu F.O."/>
            <person name="Lackner G."/>
            <person name="Hoffmeister D."/>
            <person name="Rencoret J."/>
            <person name="Gutierrez A."/>
            <person name="Sun H."/>
            <person name="Lindquist E."/>
            <person name="Barry K."/>
            <person name="Riley R."/>
            <person name="Grigoriev I.V."/>
            <person name="Henrissat B."/>
            <person name="Kues U."/>
            <person name="Berka R.M."/>
            <person name="Martinez A.T."/>
            <person name="Covert S.F."/>
            <person name="Blanchette R.A."/>
            <person name="Cullen D."/>
        </authorList>
    </citation>
    <scope>NUCLEOTIDE SEQUENCE [LARGE SCALE GENOMIC DNA]</scope>
    <source>
        <strain evidence="2 3">11061_1 CR5-6</strain>
    </source>
</reference>
<feature type="region of interest" description="Disordered" evidence="1">
    <location>
        <begin position="295"/>
        <end position="324"/>
    </location>
</feature>
<sequence>MTMMYERFICGLWPVLKERALDAQRTPLPLAPDVLATALSLLEPPAAATRSPAPGQGLAALVCPARRTAHGAGALRAAQQGHTDEFQRRGGQGRTLGGRGRGGRRQRRPGRVRADDLRARGAGPGADGAVRGAVRARGGRARGRAQRVEEGRPVPRREPVALVRDRPAAAAERRVPVRARARGRGDGARAARVHGRASRAGHTVHRGHAGGPERVVQPCISQRRHLHARPRPLRAPYPKSFQRDKHPQLSRSHEGDRTHPSVPRVVAHGPIHPPNPPRPGLLPPTARRFQLQPRAHRSIRHRARQRRRRIANGHRRGRHAAAAAELPRARGDLLRAAQPRIRAARAAGPPPGAPPPLLPTAHRGRAARARRGRRAPRRLAVAPRGHAPALPGRPRVPARARGGARRAARHAPRRPRRVPAHRGHAPRDAARRPGPRVAHLACRPRGGHAPRETARRAVRARKVRRRRRPQRGGVQEEQVREDVWRLLRTRTQ</sequence>
<feature type="region of interest" description="Disordered" evidence="1">
    <location>
        <begin position="225"/>
        <end position="262"/>
    </location>
</feature>
<dbReference type="Proteomes" id="UP000053257">
    <property type="component" value="Unassembled WGS sequence"/>
</dbReference>
<proteinExistence type="predicted"/>
<feature type="region of interest" description="Disordered" evidence="1">
    <location>
        <begin position="76"/>
        <end position="130"/>
    </location>
</feature>
<organism evidence="2 3">
    <name type="scientific">Phlebiopsis gigantea (strain 11061_1 CR5-6)</name>
    <name type="common">White-rot fungus</name>
    <name type="synonym">Peniophora gigantea</name>
    <dbReference type="NCBI Taxonomy" id="745531"/>
    <lineage>
        <taxon>Eukaryota</taxon>
        <taxon>Fungi</taxon>
        <taxon>Dikarya</taxon>
        <taxon>Basidiomycota</taxon>
        <taxon>Agaricomycotina</taxon>
        <taxon>Agaricomycetes</taxon>
        <taxon>Polyporales</taxon>
        <taxon>Phanerochaetaceae</taxon>
        <taxon>Phlebiopsis</taxon>
    </lineage>
</organism>
<feature type="compositionally biased region" description="Low complexity" evidence="1">
    <location>
        <begin position="378"/>
        <end position="395"/>
    </location>
</feature>
<name>A0A0C3S5F5_PHLG1</name>
<accession>A0A0C3S5F5</accession>
<feature type="compositionally biased region" description="Basic residues" evidence="1">
    <location>
        <begin position="295"/>
        <end position="319"/>
    </location>
</feature>
<feature type="compositionally biased region" description="Basic residues" evidence="1">
    <location>
        <begin position="456"/>
        <end position="470"/>
    </location>
</feature>
<feature type="compositionally biased region" description="Basic residues" evidence="1">
    <location>
        <begin position="362"/>
        <end position="377"/>
    </location>
</feature>
<evidence type="ECO:0000313" key="3">
    <source>
        <dbReference type="Proteomes" id="UP000053257"/>
    </source>
</evidence>
<evidence type="ECO:0000313" key="2">
    <source>
        <dbReference type="EMBL" id="KIP11231.1"/>
    </source>
</evidence>
<feature type="compositionally biased region" description="Basic and acidic residues" evidence="1">
    <location>
        <begin position="165"/>
        <end position="175"/>
    </location>
</feature>
<feature type="compositionally biased region" description="Gly residues" evidence="1">
    <location>
        <begin position="90"/>
        <end position="100"/>
    </location>
</feature>
<protein>
    <submittedName>
        <fullName evidence="2">Uncharacterized protein</fullName>
    </submittedName>
</protein>
<feature type="region of interest" description="Disordered" evidence="1">
    <location>
        <begin position="344"/>
        <end position="492"/>
    </location>
</feature>
<keyword evidence="3" id="KW-1185">Reference proteome</keyword>
<feature type="compositionally biased region" description="Pro residues" evidence="1">
    <location>
        <begin position="348"/>
        <end position="358"/>
    </location>
</feature>
<feature type="region of interest" description="Disordered" evidence="1">
    <location>
        <begin position="165"/>
        <end position="213"/>
    </location>
</feature>
<dbReference type="EMBL" id="KN840447">
    <property type="protein sequence ID" value="KIP11231.1"/>
    <property type="molecule type" value="Genomic_DNA"/>
</dbReference>
<feature type="compositionally biased region" description="Basic and acidic residues" evidence="1">
    <location>
        <begin position="241"/>
        <end position="259"/>
    </location>
</feature>